<evidence type="ECO:0000313" key="2">
    <source>
        <dbReference type="EMBL" id="NIJ55662.1"/>
    </source>
</evidence>
<keyword evidence="1" id="KW-1133">Transmembrane helix</keyword>
<reference evidence="2 3" key="1">
    <citation type="submission" date="2020-03" db="EMBL/GenBank/DDBJ databases">
        <title>Genomic Encyclopedia of Type Strains, Phase IV (KMG-IV): sequencing the most valuable type-strain genomes for metagenomic binning, comparative biology and taxonomic classification.</title>
        <authorList>
            <person name="Goeker M."/>
        </authorList>
    </citation>
    <scope>NUCLEOTIDE SEQUENCE [LARGE SCALE GENOMIC DNA]</scope>
    <source>
        <strain evidence="2 3">DSM 102865</strain>
    </source>
</reference>
<keyword evidence="3" id="KW-1185">Reference proteome</keyword>
<evidence type="ECO:0000256" key="1">
    <source>
        <dbReference type="SAM" id="Phobius"/>
    </source>
</evidence>
<dbReference type="RefSeq" id="WP_167275786.1">
    <property type="nucleotide sequence ID" value="NZ_JAASQJ010000005.1"/>
</dbReference>
<feature type="transmembrane region" description="Helical" evidence="1">
    <location>
        <begin position="185"/>
        <end position="203"/>
    </location>
</feature>
<protein>
    <submittedName>
        <fullName evidence="2">Membrane protein</fullName>
    </submittedName>
</protein>
<sequence>MERVYRNSHYLFIAVLLMAFVGFHKTYFSKIPDFQDITSVMHLHAFTVLLWFAILIAQPLLIRTKRTDLHRLVGKISYVVVPMVILSIFLLMRIAFIRNSPVLPGQPDIRLIGIADITFFALTYLLAIYYRRNVKYHARYMVLSVLPFINPSLGRLGIPRLIVGLFMMLGLIIYERFNNKVYRPYLIGLPAYVAIYAFFLFVIDADQWRAFWWMFF</sequence>
<feature type="transmembrane region" description="Helical" evidence="1">
    <location>
        <begin position="43"/>
        <end position="64"/>
    </location>
</feature>
<dbReference type="Proteomes" id="UP001179181">
    <property type="component" value="Unassembled WGS sequence"/>
</dbReference>
<proteinExistence type="predicted"/>
<accession>A0ABX0US78</accession>
<evidence type="ECO:0000313" key="3">
    <source>
        <dbReference type="Proteomes" id="UP001179181"/>
    </source>
</evidence>
<comment type="caution">
    <text evidence="2">The sequence shown here is derived from an EMBL/GenBank/DDBJ whole genome shotgun (WGS) entry which is preliminary data.</text>
</comment>
<keyword evidence="1" id="KW-0472">Membrane</keyword>
<feature type="transmembrane region" description="Helical" evidence="1">
    <location>
        <begin position="109"/>
        <end position="131"/>
    </location>
</feature>
<name>A0ABX0US78_9BACT</name>
<gene>
    <name evidence="2" type="ORF">FHS68_004851</name>
</gene>
<feature type="transmembrane region" description="Helical" evidence="1">
    <location>
        <begin position="76"/>
        <end position="97"/>
    </location>
</feature>
<keyword evidence="1" id="KW-0812">Transmembrane</keyword>
<feature type="transmembrane region" description="Helical" evidence="1">
    <location>
        <begin position="7"/>
        <end position="23"/>
    </location>
</feature>
<organism evidence="2 3">
    <name type="scientific">Dyadobacter arcticus</name>
    <dbReference type="NCBI Taxonomy" id="1078754"/>
    <lineage>
        <taxon>Bacteria</taxon>
        <taxon>Pseudomonadati</taxon>
        <taxon>Bacteroidota</taxon>
        <taxon>Cytophagia</taxon>
        <taxon>Cytophagales</taxon>
        <taxon>Spirosomataceae</taxon>
        <taxon>Dyadobacter</taxon>
    </lineage>
</organism>
<feature type="transmembrane region" description="Helical" evidence="1">
    <location>
        <begin position="152"/>
        <end position="173"/>
    </location>
</feature>
<dbReference type="EMBL" id="JAASQJ010000005">
    <property type="protein sequence ID" value="NIJ55662.1"/>
    <property type="molecule type" value="Genomic_DNA"/>
</dbReference>